<accession>A0ABW3RK45</accession>
<proteinExistence type="predicted"/>
<sequence length="158" mass="17282">MGPNNSVGHAFITLEKTNGTQISRLTFGFYPNASFKTPFKGAVPSSIGNDGESITRVSNIQYTQVISQSSFQKILNASINLSKLEYDLNYNNCTDYAVNVFNSGMASNDKLTLLSSKNPYALYDNPSTLYLTLEKLKTSGNSNITIGSNLIIQRNSCN</sequence>
<comment type="caution">
    <text evidence="1">The sequence shown here is derived from an EMBL/GenBank/DDBJ whole genome shotgun (WGS) entry which is preliminary data.</text>
</comment>
<reference evidence="2" key="1">
    <citation type="journal article" date="2019" name="Int. J. Syst. Evol. Microbiol.">
        <title>The Global Catalogue of Microorganisms (GCM) 10K type strain sequencing project: providing services to taxonomists for standard genome sequencing and annotation.</title>
        <authorList>
            <consortium name="The Broad Institute Genomics Platform"/>
            <consortium name="The Broad Institute Genome Sequencing Center for Infectious Disease"/>
            <person name="Wu L."/>
            <person name="Ma J."/>
        </authorList>
    </citation>
    <scope>NUCLEOTIDE SEQUENCE [LARGE SCALE GENOMIC DNA]</scope>
    <source>
        <strain evidence="2">CCUG 52468</strain>
    </source>
</reference>
<evidence type="ECO:0000313" key="2">
    <source>
        <dbReference type="Proteomes" id="UP001597205"/>
    </source>
</evidence>
<dbReference type="RefSeq" id="WP_380895340.1">
    <property type="nucleotide sequence ID" value="NZ_JBHTKY010000007.1"/>
</dbReference>
<name>A0ABW3RK45_9SPHI</name>
<gene>
    <name evidence="1" type="ORF">ACFQ2C_07140</name>
</gene>
<organism evidence="1 2">
    <name type="scientific">Sphingobacterium daejeonense</name>
    <dbReference type="NCBI Taxonomy" id="371142"/>
    <lineage>
        <taxon>Bacteria</taxon>
        <taxon>Pseudomonadati</taxon>
        <taxon>Bacteroidota</taxon>
        <taxon>Sphingobacteriia</taxon>
        <taxon>Sphingobacteriales</taxon>
        <taxon>Sphingobacteriaceae</taxon>
        <taxon>Sphingobacterium</taxon>
    </lineage>
</organism>
<protein>
    <submittedName>
        <fullName evidence="1">Uncharacterized protein</fullName>
    </submittedName>
</protein>
<keyword evidence="2" id="KW-1185">Reference proteome</keyword>
<dbReference type="Proteomes" id="UP001597205">
    <property type="component" value="Unassembled WGS sequence"/>
</dbReference>
<evidence type="ECO:0000313" key="1">
    <source>
        <dbReference type="EMBL" id="MFD1165374.1"/>
    </source>
</evidence>
<dbReference type="EMBL" id="JBHTKY010000007">
    <property type="protein sequence ID" value="MFD1165374.1"/>
    <property type="molecule type" value="Genomic_DNA"/>
</dbReference>